<keyword evidence="2" id="KW-1185">Reference proteome</keyword>
<dbReference type="EMBL" id="BGPR01034182">
    <property type="protein sequence ID" value="GBO08449.1"/>
    <property type="molecule type" value="Genomic_DNA"/>
</dbReference>
<protein>
    <submittedName>
        <fullName evidence="1">Uncharacterized protein</fullName>
    </submittedName>
</protein>
<dbReference type="Proteomes" id="UP000499080">
    <property type="component" value="Unassembled WGS sequence"/>
</dbReference>
<comment type="caution">
    <text evidence="1">The sequence shown here is derived from an EMBL/GenBank/DDBJ whole genome shotgun (WGS) entry which is preliminary data.</text>
</comment>
<sequence>MASQFGENGSQTLGTVYIPVSDHQQLAAKWLKCVADCEDRYHLKEDTAAFNITNMPFIYNRLKPTFTCSLGTHANCRNPNSCMRCRLKVEVRYVAKEPT</sequence>
<proteinExistence type="predicted"/>
<evidence type="ECO:0000313" key="1">
    <source>
        <dbReference type="EMBL" id="GBO08449.1"/>
    </source>
</evidence>
<organism evidence="1 2">
    <name type="scientific">Araneus ventricosus</name>
    <name type="common">Orbweaver spider</name>
    <name type="synonym">Epeira ventricosa</name>
    <dbReference type="NCBI Taxonomy" id="182803"/>
    <lineage>
        <taxon>Eukaryota</taxon>
        <taxon>Metazoa</taxon>
        <taxon>Ecdysozoa</taxon>
        <taxon>Arthropoda</taxon>
        <taxon>Chelicerata</taxon>
        <taxon>Arachnida</taxon>
        <taxon>Araneae</taxon>
        <taxon>Araneomorphae</taxon>
        <taxon>Entelegynae</taxon>
        <taxon>Araneoidea</taxon>
        <taxon>Araneidae</taxon>
        <taxon>Araneus</taxon>
    </lineage>
</organism>
<accession>A0A4Y2U618</accession>
<name>A0A4Y2U618_ARAVE</name>
<gene>
    <name evidence="1" type="ORF">AVEN_222994_1</name>
</gene>
<evidence type="ECO:0000313" key="2">
    <source>
        <dbReference type="Proteomes" id="UP000499080"/>
    </source>
</evidence>
<dbReference type="AlphaFoldDB" id="A0A4Y2U618"/>
<reference evidence="1 2" key="1">
    <citation type="journal article" date="2019" name="Sci. Rep.">
        <title>Orb-weaving spider Araneus ventricosus genome elucidates the spidroin gene catalogue.</title>
        <authorList>
            <person name="Kono N."/>
            <person name="Nakamura H."/>
            <person name="Ohtoshi R."/>
            <person name="Moran D.A.P."/>
            <person name="Shinohara A."/>
            <person name="Yoshida Y."/>
            <person name="Fujiwara M."/>
            <person name="Mori M."/>
            <person name="Tomita M."/>
            <person name="Arakawa K."/>
        </authorList>
    </citation>
    <scope>NUCLEOTIDE SEQUENCE [LARGE SCALE GENOMIC DNA]</scope>
</reference>